<dbReference type="InterPro" id="IPR051990">
    <property type="entry name" value="CCPG1/PBIP1"/>
</dbReference>
<name>A0AAY5F567_ELEEL</name>
<reference evidence="4 5" key="1">
    <citation type="submission" date="2020-05" db="EMBL/GenBank/DDBJ databases">
        <title>Electrophorus electricus (electric eel) genome, fEleEle1, primary haplotype.</title>
        <authorList>
            <person name="Myers G."/>
            <person name="Meyer A."/>
            <person name="Fedrigo O."/>
            <person name="Formenti G."/>
            <person name="Rhie A."/>
            <person name="Tracey A."/>
            <person name="Sims Y."/>
            <person name="Jarvis E.D."/>
        </authorList>
    </citation>
    <scope>NUCLEOTIDE SEQUENCE [LARGE SCALE GENOMIC DNA]</scope>
</reference>
<feature type="compositionally biased region" description="Basic and acidic residues" evidence="3">
    <location>
        <begin position="629"/>
        <end position="668"/>
    </location>
</feature>
<evidence type="ECO:0000313" key="4">
    <source>
        <dbReference type="Ensembl" id="ENSEEEP00000064213.1"/>
    </source>
</evidence>
<feature type="compositionally biased region" description="Basic and acidic residues" evidence="3">
    <location>
        <begin position="549"/>
        <end position="622"/>
    </location>
</feature>
<feature type="coiled-coil region" evidence="2">
    <location>
        <begin position="276"/>
        <end position="358"/>
    </location>
</feature>
<evidence type="ECO:0000256" key="2">
    <source>
        <dbReference type="SAM" id="Coils"/>
    </source>
</evidence>
<feature type="compositionally biased region" description="Basic and acidic residues" evidence="3">
    <location>
        <begin position="148"/>
        <end position="174"/>
    </location>
</feature>
<dbReference type="PANTHER" id="PTHR28638">
    <property type="entry name" value="CELL CYCLE PROGRESSION PROTEIN 1"/>
    <property type="match status" value="1"/>
</dbReference>
<dbReference type="GO" id="GO:0016020">
    <property type="term" value="C:membrane"/>
    <property type="evidence" value="ECO:0007669"/>
    <property type="project" value="TreeGrafter"/>
</dbReference>
<feature type="region of interest" description="Disordered" evidence="3">
    <location>
        <begin position="384"/>
        <end position="668"/>
    </location>
</feature>
<reference evidence="4" key="3">
    <citation type="submission" date="2025-09" db="UniProtKB">
        <authorList>
            <consortium name="Ensembl"/>
        </authorList>
    </citation>
    <scope>IDENTIFICATION</scope>
</reference>
<dbReference type="PANTHER" id="PTHR28638:SF3">
    <property type="entry name" value="PRE-B-CELL LEUKEMIA TRANSCRIPTION FACTOR-INTERACTING PROTEIN 1 ISOFORM X1"/>
    <property type="match status" value="1"/>
</dbReference>
<dbReference type="GeneID" id="113590616"/>
<keyword evidence="5" id="KW-1185">Reference proteome</keyword>
<evidence type="ECO:0000256" key="1">
    <source>
        <dbReference type="ARBA" id="ARBA00023054"/>
    </source>
</evidence>
<dbReference type="RefSeq" id="XP_035386678.1">
    <property type="nucleotide sequence ID" value="XM_035530785.1"/>
</dbReference>
<dbReference type="GeneTree" id="ENSGT00730000111747"/>
<feature type="compositionally biased region" description="Polar residues" evidence="3">
    <location>
        <begin position="1"/>
        <end position="15"/>
    </location>
</feature>
<reference evidence="4" key="2">
    <citation type="submission" date="2025-08" db="UniProtKB">
        <authorList>
            <consortium name="Ensembl"/>
        </authorList>
    </citation>
    <scope>IDENTIFICATION</scope>
</reference>
<protein>
    <recommendedName>
        <fullName evidence="6">Pre-B-cell leukemia homeobox interacting protein 1b</fullName>
    </recommendedName>
</protein>
<dbReference type="AlphaFoldDB" id="A0AAY5F567"/>
<feature type="compositionally biased region" description="Basic and acidic residues" evidence="3">
    <location>
        <begin position="102"/>
        <end position="118"/>
    </location>
</feature>
<dbReference type="Proteomes" id="UP000314983">
    <property type="component" value="Chromosome 10"/>
</dbReference>
<gene>
    <name evidence="4" type="primary">pbxip1b</name>
</gene>
<organism evidence="4 5">
    <name type="scientific">Electrophorus electricus</name>
    <name type="common">Electric eel</name>
    <name type="synonym">Gymnotus electricus</name>
    <dbReference type="NCBI Taxonomy" id="8005"/>
    <lineage>
        <taxon>Eukaryota</taxon>
        <taxon>Metazoa</taxon>
        <taxon>Chordata</taxon>
        <taxon>Craniata</taxon>
        <taxon>Vertebrata</taxon>
        <taxon>Euteleostomi</taxon>
        <taxon>Actinopterygii</taxon>
        <taxon>Neopterygii</taxon>
        <taxon>Teleostei</taxon>
        <taxon>Ostariophysi</taxon>
        <taxon>Gymnotiformes</taxon>
        <taxon>Gymnotoidei</taxon>
        <taxon>Gymnotidae</taxon>
        <taxon>Electrophorus</taxon>
    </lineage>
</organism>
<dbReference type="Ensembl" id="ENSEEET00000065833.1">
    <property type="protein sequence ID" value="ENSEEEP00000064213.1"/>
    <property type="gene ID" value="ENSEEEG00000025268.1"/>
</dbReference>
<keyword evidence="1 2" id="KW-0175">Coiled coil</keyword>
<evidence type="ECO:0000313" key="5">
    <source>
        <dbReference type="Proteomes" id="UP000314983"/>
    </source>
</evidence>
<feature type="compositionally biased region" description="Basic and acidic residues" evidence="3">
    <location>
        <begin position="405"/>
        <end position="532"/>
    </location>
</feature>
<accession>A0AAY5F567</accession>
<evidence type="ECO:0000256" key="3">
    <source>
        <dbReference type="SAM" id="MobiDB-lite"/>
    </source>
</evidence>
<evidence type="ECO:0008006" key="6">
    <source>
        <dbReference type="Google" id="ProtNLM"/>
    </source>
</evidence>
<feature type="compositionally biased region" description="Low complexity" evidence="3">
    <location>
        <begin position="90"/>
        <end position="101"/>
    </location>
</feature>
<dbReference type="CTD" id="553293"/>
<sequence length="807" mass="90467">MSDNSSGTNSWTFLTSEVKESGLEAQGQGDSTGSAKLPSEQLGPGSTRRPELPDSHAEETPGPEPPQVRPLEAGEDVAPLTADPLLSAGSPVESLSSLTSDSSERSPSHHGEGHHLPDPDGETFSDSFEPTSPAPDHDAATCGEISQEVEKSELRRTLSEEESKLGCETEEKVSEGSGVRRRNISLLTPHRDDEDEELLEEHFQPPPRADGFGVSLNKCIFGALLLLALGTVFFSGVLMDLDGVGDVDVGDLTEAVLQKEWLNPDAPTETPAAVQHSELLERLAKDSEQIANLQARLQQQEERLRAAQFQVEEESKERKRREELEVENQRMKEELERLLALQKQLEQETQRLKKVSEGPEEDLQGLPAMQKALEVLRNMADISQNKKAPVVPSAEGEARAHHRGKEPEDARVQEKEQKNELKKARKGKVEVEKPRVQRGGEKRNGKKRGEQEKEEGKGEGKAEREKTRGKMADEGKGWKEGGEKRKFKHDGGKGDRKDGRKEKLGAVDNGRKGPGNKVKEDEEWKHGSEEKGWKHRKEWKKVNEAGGNEWKEQREGKKSEKREQEGGEKRGGGRKENLKDGGKPDKVQKEKLGKGKKDHHKGNGEKVQKDWEEKHRNVREQDWTGEAWTDVKRSKDEHHQKGQKWSRKDKPGHGSLDKASHHSHHIHDDYWTRQRDRIRHYRGSMEGCTGIMACAHAEGLNPVSQNEFESLFLGYLSRVLGTTEQASKKGELNKLVGEFFTDGVFVHDQIPFSEFVEDMADILEDVAEDEGNEEMEDEMEGFAREAMEKFALPDRRGNVEKRKGVSG</sequence>
<proteinExistence type="predicted"/>
<feature type="region of interest" description="Disordered" evidence="3">
    <location>
        <begin position="1"/>
        <end position="199"/>
    </location>
</feature>
<feature type="compositionally biased region" description="Basic and acidic residues" evidence="3">
    <location>
        <begin position="48"/>
        <end position="59"/>
    </location>
</feature>